<organism evidence="2">
    <name type="scientific">marine metagenome</name>
    <dbReference type="NCBI Taxonomy" id="408172"/>
    <lineage>
        <taxon>unclassified sequences</taxon>
        <taxon>metagenomes</taxon>
        <taxon>ecological metagenomes</taxon>
    </lineage>
</organism>
<dbReference type="Pfam" id="PF00005">
    <property type="entry name" value="ABC_tran"/>
    <property type="match status" value="1"/>
</dbReference>
<reference evidence="2" key="1">
    <citation type="submission" date="2018-05" db="EMBL/GenBank/DDBJ databases">
        <authorList>
            <person name="Lanie J.A."/>
            <person name="Ng W.-L."/>
            <person name="Kazmierczak K.M."/>
            <person name="Andrzejewski T.M."/>
            <person name="Davidsen T.M."/>
            <person name="Wayne K.J."/>
            <person name="Tettelin H."/>
            <person name="Glass J.I."/>
            <person name="Rusch D."/>
            <person name="Podicherti R."/>
            <person name="Tsui H.-C.T."/>
            <person name="Winkler M.E."/>
        </authorList>
    </citation>
    <scope>NUCLEOTIDE SEQUENCE</scope>
</reference>
<feature type="non-terminal residue" evidence="2">
    <location>
        <position position="49"/>
    </location>
</feature>
<sequence length="49" mass="5138">MLDAAIEGSRQPVALIGPNGSGKTTFLRFLVGAVHPEEGEFILGNKSLV</sequence>
<protein>
    <recommendedName>
        <fullName evidence="1">ABC transporter domain-containing protein</fullName>
    </recommendedName>
</protein>
<proteinExistence type="predicted"/>
<gene>
    <name evidence="2" type="ORF">METZ01_LOCUS283416</name>
</gene>
<accession>A0A382L5M6</accession>
<name>A0A382L5M6_9ZZZZ</name>
<evidence type="ECO:0000259" key="1">
    <source>
        <dbReference type="Pfam" id="PF00005"/>
    </source>
</evidence>
<feature type="domain" description="ABC transporter" evidence="1">
    <location>
        <begin position="11"/>
        <end position="46"/>
    </location>
</feature>
<dbReference type="GO" id="GO:0016887">
    <property type="term" value="F:ATP hydrolysis activity"/>
    <property type="evidence" value="ECO:0007669"/>
    <property type="project" value="InterPro"/>
</dbReference>
<dbReference type="Gene3D" id="3.40.50.300">
    <property type="entry name" value="P-loop containing nucleotide triphosphate hydrolases"/>
    <property type="match status" value="1"/>
</dbReference>
<dbReference type="EMBL" id="UINC01084174">
    <property type="protein sequence ID" value="SVC30562.1"/>
    <property type="molecule type" value="Genomic_DNA"/>
</dbReference>
<dbReference type="GO" id="GO:0005524">
    <property type="term" value="F:ATP binding"/>
    <property type="evidence" value="ECO:0007669"/>
    <property type="project" value="InterPro"/>
</dbReference>
<dbReference type="InterPro" id="IPR003439">
    <property type="entry name" value="ABC_transporter-like_ATP-bd"/>
</dbReference>
<dbReference type="InterPro" id="IPR027417">
    <property type="entry name" value="P-loop_NTPase"/>
</dbReference>
<dbReference type="AlphaFoldDB" id="A0A382L5M6"/>
<dbReference type="SUPFAM" id="SSF52540">
    <property type="entry name" value="P-loop containing nucleoside triphosphate hydrolases"/>
    <property type="match status" value="1"/>
</dbReference>
<evidence type="ECO:0000313" key="2">
    <source>
        <dbReference type="EMBL" id="SVC30562.1"/>
    </source>
</evidence>